<dbReference type="STRING" id="159087.Daro_2275"/>
<dbReference type="SMART" id="SM00746">
    <property type="entry name" value="TRASH"/>
    <property type="match status" value="1"/>
</dbReference>
<dbReference type="KEGG" id="dar:Daro_2275"/>
<dbReference type="InterPro" id="IPR011017">
    <property type="entry name" value="TRASH_dom"/>
</dbReference>
<dbReference type="eggNOG" id="COG3350">
    <property type="taxonomic scope" value="Bacteria"/>
</dbReference>
<feature type="domain" description="TRASH" evidence="1">
    <location>
        <begin position="10"/>
        <end position="48"/>
    </location>
</feature>
<sequence>MTKAMTTSRDPVCGMNVEVAQSSLFSTHRGIVYHFCSAQCLERFNDIPALYTGSQRIADIRPIPKRRKLRLADSSELDVWRACQRLGEMMGVVKVAAENGCLLVEYDLRQTILSQIEAVAAAEGLKFKEGLHGLRRRLWKYLEAGELENAAHPSSGACCNRPPVRLR</sequence>
<dbReference type="AlphaFoldDB" id="Q47DR9"/>
<reference evidence="2" key="1">
    <citation type="submission" date="2005-08" db="EMBL/GenBank/DDBJ databases">
        <title>Complete sequence of Dechloromonas aromatica RCB.</title>
        <authorList>
            <person name="Salinero K.K."/>
            <person name="Copeland A."/>
            <person name="Lucas S."/>
            <person name="Lapidus A."/>
            <person name="Barry K."/>
            <person name="Detter J.C."/>
            <person name="Glavina T."/>
            <person name="Hammon N."/>
            <person name="Israni S."/>
            <person name="Pitluck S."/>
            <person name="Di Bartolo G."/>
            <person name="Trong S."/>
            <person name="Schmutz J."/>
            <person name="Larimer F."/>
            <person name="Land M."/>
            <person name="Ivanova N."/>
            <person name="Richardson P."/>
        </authorList>
    </citation>
    <scope>NUCLEOTIDE SEQUENCE</scope>
    <source>
        <strain evidence="2">RCB</strain>
    </source>
</reference>
<evidence type="ECO:0000313" key="2">
    <source>
        <dbReference type="EMBL" id="AAZ47012.1"/>
    </source>
</evidence>
<dbReference type="InterPro" id="IPR012348">
    <property type="entry name" value="RNR-like"/>
</dbReference>
<dbReference type="HOGENOM" id="CLU_136763_0_0_4"/>
<name>Q47DR9_DECAR</name>
<gene>
    <name evidence="2" type="ordered locus">Daro_2275</name>
</gene>
<proteinExistence type="predicted"/>
<dbReference type="Pfam" id="PF04945">
    <property type="entry name" value="YHS"/>
    <property type="match status" value="1"/>
</dbReference>
<accession>Q47DR9</accession>
<evidence type="ECO:0000259" key="1">
    <source>
        <dbReference type="SMART" id="SM00746"/>
    </source>
</evidence>
<dbReference type="Gene3D" id="1.10.620.20">
    <property type="entry name" value="Ribonucleotide Reductase, subunit A"/>
    <property type="match status" value="1"/>
</dbReference>
<protein>
    <submittedName>
        <fullName evidence="2">YHS protein</fullName>
    </submittedName>
</protein>
<dbReference type="GO" id="GO:0016491">
    <property type="term" value="F:oxidoreductase activity"/>
    <property type="evidence" value="ECO:0007669"/>
    <property type="project" value="InterPro"/>
</dbReference>
<dbReference type="EMBL" id="CP000089">
    <property type="protein sequence ID" value="AAZ47012.1"/>
    <property type="molecule type" value="Genomic_DNA"/>
</dbReference>
<organism evidence="2">
    <name type="scientific">Dechloromonas aromatica (strain RCB)</name>
    <dbReference type="NCBI Taxonomy" id="159087"/>
    <lineage>
        <taxon>Bacteria</taxon>
        <taxon>Pseudomonadati</taxon>
        <taxon>Pseudomonadota</taxon>
        <taxon>Betaproteobacteria</taxon>
        <taxon>Rhodocyclales</taxon>
        <taxon>Azonexaceae</taxon>
        <taxon>Dechloromonas</taxon>
    </lineage>
</organism>
<dbReference type="InterPro" id="IPR007029">
    <property type="entry name" value="YHS_dom"/>
</dbReference>